<keyword evidence="4" id="KW-1185">Reference proteome</keyword>
<protein>
    <recommendedName>
        <fullName evidence="2">Sorting nexin C-terminal domain-containing protein</fullName>
    </recommendedName>
</protein>
<sequence>MPILKKKLNSFLNKLNPTEDQMAAYIDTLRSKLWPEVQRVTAPPPPPPRTDEEKKETRERAHDLISARYSNHLLLKKTDVESVFNIFQNREENKTLIYMLLGFLLREFLPNDQSLPLSANVLQKVTNNAN</sequence>
<comment type="caution">
    <text evidence="3">The sequence shown here is derived from an EMBL/GenBank/DDBJ whole genome shotgun (WGS) entry which is preliminary data.</text>
</comment>
<gene>
    <name evidence="3" type="ORF">ILYODFUR_027486</name>
</gene>
<evidence type="ECO:0000259" key="2">
    <source>
        <dbReference type="Pfam" id="PF08628"/>
    </source>
</evidence>
<evidence type="ECO:0000313" key="3">
    <source>
        <dbReference type="EMBL" id="MEQ2249250.1"/>
    </source>
</evidence>
<dbReference type="InterPro" id="IPR013937">
    <property type="entry name" value="Sorting_nexin_C"/>
</dbReference>
<feature type="compositionally biased region" description="Basic and acidic residues" evidence="1">
    <location>
        <begin position="49"/>
        <end position="59"/>
    </location>
</feature>
<dbReference type="PANTHER" id="PTHR22775">
    <property type="entry name" value="SORTING NEXIN"/>
    <property type="match status" value="1"/>
</dbReference>
<proteinExistence type="predicted"/>
<evidence type="ECO:0000313" key="4">
    <source>
        <dbReference type="Proteomes" id="UP001482620"/>
    </source>
</evidence>
<evidence type="ECO:0000256" key="1">
    <source>
        <dbReference type="SAM" id="MobiDB-lite"/>
    </source>
</evidence>
<organism evidence="3 4">
    <name type="scientific">Ilyodon furcidens</name>
    <name type="common">goldbreast splitfin</name>
    <dbReference type="NCBI Taxonomy" id="33524"/>
    <lineage>
        <taxon>Eukaryota</taxon>
        <taxon>Metazoa</taxon>
        <taxon>Chordata</taxon>
        <taxon>Craniata</taxon>
        <taxon>Vertebrata</taxon>
        <taxon>Euteleostomi</taxon>
        <taxon>Actinopterygii</taxon>
        <taxon>Neopterygii</taxon>
        <taxon>Teleostei</taxon>
        <taxon>Neoteleostei</taxon>
        <taxon>Acanthomorphata</taxon>
        <taxon>Ovalentaria</taxon>
        <taxon>Atherinomorphae</taxon>
        <taxon>Cyprinodontiformes</taxon>
        <taxon>Goodeidae</taxon>
        <taxon>Ilyodon</taxon>
    </lineage>
</organism>
<dbReference type="EMBL" id="JAHRIQ010084723">
    <property type="protein sequence ID" value="MEQ2249250.1"/>
    <property type="molecule type" value="Genomic_DNA"/>
</dbReference>
<dbReference type="Proteomes" id="UP001482620">
    <property type="component" value="Unassembled WGS sequence"/>
</dbReference>
<dbReference type="PANTHER" id="PTHR22775:SF48">
    <property type="entry name" value="SORTING NEXIN-25"/>
    <property type="match status" value="1"/>
</dbReference>
<reference evidence="3 4" key="1">
    <citation type="submission" date="2021-06" db="EMBL/GenBank/DDBJ databases">
        <authorList>
            <person name="Palmer J.M."/>
        </authorList>
    </citation>
    <scope>NUCLEOTIDE SEQUENCE [LARGE SCALE GENOMIC DNA]</scope>
    <source>
        <strain evidence="4">if_2019</strain>
        <tissue evidence="3">Muscle</tissue>
    </source>
</reference>
<feature type="region of interest" description="Disordered" evidence="1">
    <location>
        <begin position="36"/>
        <end position="59"/>
    </location>
</feature>
<feature type="domain" description="Sorting nexin C-terminal" evidence="2">
    <location>
        <begin position="5"/>
        <end position="67"/>
    </location>
</feature>
<name>A0ABV0UW01_9TELE</name>
<accession>A0ABV0UW01</accession>
<dbReference type="Pfam" id="PF08628">
    <property type="entry name" value="Nexin_C"/>
    <property type="match status" value="1"/>
</dbReference>